<sequence length="356" mass="38091">MYLRKLVVLAGLYLPLQALACEFPPGFFQRISFDPGNLVVGRDAPIGSLIFSSETRYTYSSVVFSAVNINCPEQTVFEVATPLRQETGSPWVAPGEVLLHTNIPGVGLAVLASFGNATPGRHWQFIPGQGRFGWGVPHREIVSPAEVGGAIRVPFVNSLQYHYRLIKIGPIDPGMGPQPLAGHTLAQFTSNRSGKVLEVDFSGGTLNVAQCGLPGASSEQVRVPMGTWQVAHFSGPGSFTDTKVFYLPLRNCIGGSEPGNYPTAYLRLDPRNGSPVVDSANGIIGLNAESDATGIGVQVMESYGGKPMRLNEEVPIFEFSDGDFDLPLSARYIQLGDDAPTAGVANASLSFTLTYK</sequence>
<evidence type="ECO:0000259" key="5">
    <source>
        <dbReference type="Pfam" id="PF00419"/>
    </source>
</evidence>
<evidence type="ECO:0000256" key="3">
    <source>
        <dbReference type="ARBA" id="ARBA00023263"/>
    </source>
</evidence>
<accession>A0A3Q8U3P4</accession>
<proteinExistence type="inferred from homology"/>
<dbReference type="Gene3D" id="2.60.40.1090">
    <property type="entry name" value="Fimbrial-type adhesion domain"/>
    <property type="match status" value="1"/>
</dbReference>
<dbReference type="SUPFAM" id="SSF49401">
    <property type="entry name" value="Bacterial adhesins"/>
    <property type="match status" value="1"/>
</dbReference>
<dbReference type="Proteomes" id="UP000268230">
    <property type="component" value="Chromosome"/>
</dbReference>
<feature type="domain" description="Fimbrial-type adhesion" evidence="5">
    <location>
        <begin position="217"/>
        <end position="356"/>
    </location>
</feature>
<evidence type="ECO:0000256" key="1">
    <source>
        <dbReference type="ARBA" id="ARBA00004561"/>
    </source>
</evidence>
<dbReference type="InterPro" id="IPR008966">
    <property type="entry name" value="Adhesion_dom_sf"/>
</dbReference>
<dbReference type="EMBL" id="CP034338">
    <property type="protein sequence ID" value="AZL70538.1"/>
    <property type="molecule type" value="Genomic_DNA"/>
</dbReference>
<keyword evidence="3" id="KW-0281">Fimbrium</keyword>
<comment type="subcellular location">
    <subcellularLocation>
        <location evidence="1">Fimbrium</location>
    </subcellularLocation>
</comment>
<name>A0A3Q8U3P4_9PSED</name>
<dbReference type="InterPro" id="IPR036937">
    <property type="entry name" value="Adhesion_dom_fimbrial_sf"/>
</dbReference>
<dbReference type="GO" id="GO:0043709">
    <property type="term" value="P:cell adhesion involved in single-species biofilm formation"/>
    <property type="evidence" value="ECO:0007669"/>
    <property type="project" value="TreeGrafter"/>
</dbReference>
<dbReference type="KEGG" id="pory:EJA05_23635"/>
<dbReference type="PANTHER" id="PTHR33420">
    <property type="entry name" value="FIMBRIAL SUBUNIT ELFA-RELATED"/>
    <property type="match status" value="1"/>
</dbReference>
<dbReference type="InterPro" id="IPR000259">
    <property type="entry name" value="Adhesion_dom_fimbrial"/>
</dbReference>
<evidence type="ECO:0000256" key="2">
    <source>
        <dbReference type="ARBA" id="ARBA00006671"/>
    </source>
</evidence>
<keyword evidence="4" id="KW-0732">Signal</keyword>
<gene>
    <name evidence="6" type="ORF">EJA05_23635</name>
</gene>
<feature type="chain" id="PRO_5018637659" evidence="4">
    <location>
        <begin position="21"/>
        <end position="356"/>
    </location>
</feature>
<dbReference type="OrthoDB" id="6052505at2"/>
<dbReference type="GO" id="GO:0009289">
    <property type="term" value="C:pilus"/>
    <property type="evidence" value="ECO:0007669"/>
    <property type="project" value="UniProtKB-SubCell"/>
</dbReference>
<feature type="signal peptide" evidence="4">
    <location>
        <begin position="1"/>
        <end position="20"/>
    </location>
</feature>
<protein>
    <submittedName>
        <fullName evidence="6">Type 1 fimbrial protein</fullName>
    </submittedName>
</protein>
<evidence type="ECO:0000313" key="6">
    <source>
        <dbReference type="EMBL" id="AZL70538.1"/>
    </source>
</evidence>
<dbReference type="InterPro" id="IPR050263">
    <property type="entry name" value="Bact_Fimbrial_Adh_Pro"/>
</dbReference>
<reference evidence="6 7" key="1">
    <citation type="submission" date="2018-12" db="EMBL/GenBank/DDBJ databases">
        <authorList>
            <person name="Li S."/>
            <person name="Yang R."/>
            <person name="Chen G."/>
            <person name="Zou L."/>
            <person name="Zhang C."/>
            <person name="Chen Y."/>
            <person name="Liu Z."/>
            <person name="Li Y."/>
            <person name="Yan Y."/>
            <person name="Huang M."/>
            <person name="Chen T."/>
        </authorList>
    </citation>
    <scope>NUCLEOTIDE SEQUENCE [LARGE SCALE GENOMIC DNA]</scope>
    <source>
        <strain evidence="6 7">1257</strain>
    </source>
</reference>
<dbReference type="AlphaFoldDB" id="A0A3Q8U3P4"/>
<dbReference type="Gene3D" id="2.60.40.3310">
    <property type="match status" value="1"/>
</dbReference>
<comment type="similarity">
    <text evidence="2">Belongs to the fimbrial protein family.</text>
</comment>
<evidence type="ECO:0000256" key="4">
    <source>
        <dbReference type="SAM" id="SignalP"/>
    </source>
</evidence>
<organism evidence="6 7">
    <name type="scientific">Pseudomonas entomophila</name>
    <dbReference type="NCBI Taxonomy" id="312306"/>
    <lineage>
        <taxon>Bacteria</taxon>
        <taxon>Pseudomonadati</taxon>
        <taxon>Pseudomonadota</taxon>
        <taxon>Gammaproteobacteria</taxon>
        <taxon>Pseudomonadales</taxon>
        <taxon>Pseudomonadaceae</taxon>
        <taxon>Pseudomonas</taxon>
    </lineage>
</organism>
<dbReference type="PANTHER" id="PTHR33420:SF14">
    <property type="entry name" value="TYPE 1 FIMBRIN D-MANNOSE SPECIFIC ADHESIN"/>
    <property type="match status" value="1"/>
</dbReference>
<evidence type="ECO:0000313" key="7">
    <source>
        <dbReference type="Proteomes" id="UP000268230"/>
    </source>
</evidence>
<dbReference type="Pfam" id="PF00419">
    <property type="entry name" value="Fimbrial"/>
    <property type="match status" value="1"/>
</dbReference>